<feature type="compositionally biased region" description="Basic and acidic residues" evidence="1">
    <location>
        <begin position="38"/>
        <end position="58"/>
    </location>
</feature>
<dbReference type="Pfam" id="PF05623">
    <property type="entry name" value="DUF789"/>
    <property type="match status" value="2"/>
</dbReference>
<evidence type="ECO:0000313" key="2">
    <source>
        <dbReference type="EMBL" id="RXH96581.1"/>
    </source>
</evidence>
<evidence type="ECO:0000256" key="1">
    <source>
        <dbReference type="SAM" id="MobiDB-lite"/>
    </source>
</evidence>
<keyword evidence="3" id="KW-1185">Reference proteome</keyword>
<evidence type="ECO:0008006" key="4">
    <source>
        <dbReference type="Google" id="ProtNLM"/>
    </source>
</evidence>
<dbReference type="InterPro" id="IPR008507">
    <property type="entry name" value="DUF789"/>
</dbReference>
<sequence>MLGSGLQFGNVRGEDRFYIPVKARKRYNNQHKQARRASKNDPNESPKEHQNSSEKPSFERVLTPTSNLERLLEFTTPSVPAQYFSKTTMRGRRTCDVEFEPYFTLNDLWESFREWSAYGAGVPLVLNNSDSVIQYYVPYLSGIQLYGESSVKSNAKSRNMYNDLLRESMTSTIGFQGMQVGEDNDVDNYLDSSSDASSDYEFEKHIKVAKEQGILHHLSRDISTRMGSLSIHGEHPVLQEGFSSDDGEAGNSRGVLLFEFLEQDAPYGREPLADKASLFSYCSRFRYPIYRIPTGPTLKDLDACFLTYHSLSTPMTGTVNSPAPVMIYPSEMDGVPRISLPVFGLASYKLKGSLWTQSGVTECQLASSLMQAADSWLSRLQVNHPDFQFFASHGMHCR</sequence>
<gene>
    <name evidence="2" type="ORF">DVH24_009085</name>
</gene>
<dbReference type="AlphaFoldDB" id="A0A498JTT0"/>
<name>A0A498JTT0_MALDO</name>
<dbReference type="PANTHER" id="PTHR31343:SF5">
    <property type="entry name" value="DUF789 FAMILY PROTEIN"/>
    <property type="match status" value="1"/>
</dbReference>
<dbReference type="PANTHER" id="PTHR31343">
    <property type="entry name" value="T15D22.8"/>
    <property type="match status" value="1"/>
</dbReference>
<feature type="region of interest" description="Disordered" evidence="1">
    <location>
        <begin position="25"/>
        <end position="60"/>
    </location>
</feature>
<evidence type="ECO:0000313" key="3">
    <source>
        <dbReference type="Proteomes" id="UP000290289"/>
    </source>
</evidence>
<dbReference type="Proteomes" id="UP000290289">
    <property type="component" value="Chromosome 6"/>
</dbReference>
<proteinExistence type="predicted"/>
<organism evidence="2 3">
    <name type="scientific">Malus domestica</name>
    <name type="common">Apple</name>
    <name type="synonym">Pyrus malus</name>
    <dbReference type="NCBI Taxonomy" id="3750"/>
    <lineage>
        <taxon>Eukaryota</taxon>
        <taxon>Viridiplantae</taxon>
        <taxon>Streptophyta</taxon>
        <taxon>Embryophyta</taxon>
        <taxon>Tracheophyta</taxon>
        <taxon>Spermatophyta</taxon>
        <taxon>Magnoliopsida</taxon>
        <taxon>eudicotyledons</taxon>
        <taxon>Gunneridae</taxon>
        <taxon>Pentapetalae</taxon>
        <taxon>rosids</taxon>
        <taxon>fabids</taxon>
        <taxon>Rosales</taxon>
        <taxon>Rosaceae</taxon>
        <taxon>Amygdaloideae</taxon>
        <taxon>Maleae</taxon>
        <taxon>Malus</taxon>
    </lineage>
</organism>
<accession>A0A498JTT0</accession>
<comment type="caution">
    <text evidence="2">The sequence shown here is derived from an EMBL/GenBank/DDBJ whole genome shotgun (WGS) entry which is preliminary data.</text>
</comment>
<feature type="compositionally biased region" description="Basic residues" evidence="1">
    <location>
        <begin position="25"/>
        <end position="37"/>
    </location>
</feature>
<protein>
    <recommendedName>
        <fullName evidence="4">DUF789 domain-containing protein</fullName>
    </recommendedName>
</protein>
<reference evidence="2 3" key="1">
    <citation type="submission" date="2018-10" db="EMBL/GenBank/DDBJ databases">
        <title>A high-quality apple genome assembly.</title>
        <authorList>
            <person name="Hu J."/>
        </authorList>
    </citation>
    <scope>NUCLEOTIDE SEQUENCE [LARGE SCALE GENOMIC DNA]</scope>
    <source>
        <strain evidence="3">cv. HFTH1</strain>
        <tissue evidence="2">Young leaf</tissue>
    </source>
</reference>
<dbReference type="EMBL" id="RDQH01000332">
    <property type="protein sequence ID" value="RXH96581.1"/>
    <property type="molecule type" value="Genomic_DNA"/>
</dbReference>